<dbReference type="AlphaFoldDB" id="A0A7L7L8M7"/>
<dbReference type="SUPFAM" id="SSF51556">
    <property type="entry name" value="Metallo-dependent hydrolases"/>
    <property type="match status" value="1"/>
</dbReference>
<evidence type="ECO:0000313" key="2">
    <source>
        <dbReference type="EMBL" id="QMU29093.1"/>
    </source>
</evidence>
<name>A0A7L7L8M7_9BACT</name>
<dbReference type="InterPro" id="IPR008257">
    <property type="entry name" value="Pept_M19"/>
</dbReference>
<dbReference type="KEGG" id="add:HUW48_14035"/>
<dbReference type="InterPro" id="IPR032466">
    <property type="entry name" value="Metal_Hydrolase"/>
</dbReference>
<feature type="region of interest" description="Disordered" evidence="1">
    <location>
        <begin position="512"/>
        <end position="536"/>
    </location>
</feature>
<dbReference type="PROSITE" id="PS51365">
    <property type="entry name" value="RENAL_DIPEPTIDASE_2"/>
    <property type="match status" value="1"/>
</dbReference>
<accession>A0A7L7L8M7</accession>
<proteinExistence type="predicted"/>
<dbReference type="InterPro" id="IPR026444">
    <property type="entry name" value="Secre_tail"/>
</dbReference>
<dbReference type="GO" id="GO:0006508">
    <property type="term" value="P:proteolysis"/>
    <property type="evidence" value="ECO:0007669"/>
    <property type="project" value="InterPro"/>
</dbReference>
<dbReference type="GO" id="GO:0070573">
    <property type="term" value="F:metallodipeptidase activity"/>
    <property type="evidence" value="ECO:0007669"/>
    <property type="project" value="InterPro"/>
</dbReference>
<dbReference type="Proteomes" id="UP000514509">
    <property type="component" value="Chromosome"/>
</dbReference>
<dbReference type="NCBIfam" id="TIGR04183">
    <property type="entry name" value="Por_Secre_tail"/>
    <property type="match status" value="1"/>
</dbReference>
<dbReference type="RefSeq" id="WP_182411552.1">
    <property type="nucleotide sequence ID" value="NZ_CP055153.1"/>
</dbReference>
<dbReference type="Pfam" id="PF01244">
    <property type="entry name" value="Peptidase_M19"/>
    <property type="match status" value="1"/>
</dbReference>
<sequence length="945" mass="105267">MKIYPLIFILWVLLSLPKVLTAQPTYESTNYAIISNLVTQMTTSSIDGSNNNNNKLTAGTLIVYQTNEGRLGKLQILTYGYNIQLRAVTYQPSGKIYKQTPSLTIRGTWLCDLDQLVESSSGGDFWWEQLNKTIRYLVPWNKARFYVVPPAPQQTLKGFSDMHTHLMSHLSMGGKVMYGAPDGDMATALANCNPHHGGPGIFNMGGDFIRAEIVNKLDERYIYRKENKLHMDHPHEGYPHFKYWPHWSSATHQQMWWEWIKRAHEGGLNVMVALAVHNTLINQAAAGIGDRVWDDKASVELQLLEMRRFVARHFDFMEIAKTPADLRRIVMEGKLAVILGVETEDLGNLSRRRYFGQEAITIDKVKAEIQRLYDQFDVRYILPIHFSNNIFGGTALSRNLFLLSSKYYANIYPFPLESCGEGIGYKLEKEHFAFPSADALRSRNLGWVIDNQPTYPTPATGCGQRNITGLSYLGRAAIKEMMRLGIMIDIDHMSQQAVTDIFNLTSDSLSYPLNSGHNGPRNTGKTTPADNENSRTEDQYRGILERGGMIGLGHGGTATGFVNSFRNVSRLADGKNVAIGTDVNGFYALAAPDSAALVTYDSSFPNYQSPAGRPWDINKEGFAHYGLFPDFIKSWLSAGMTNKEQEAFHSTAEDFARMWEKCVSRSKEIFADQPDTRTVNVDPMISLCPNTHVSGDREFDGHGPRVRANVILRISTSGNRVEAVINFSARETQNDWSEVRGSWIRTIYTAPLSRRIQSITSPTRTSINQVLVGGGGNEIFRGCDGDVHTLRPGGPVARMFVVGDTGGDDISSDGNCNCDTRINRIEFNPVTVTLTPASASRKSFAPLAGITNEKINKTAGSYLDQNNPNPFDQHTTINYQVISPVKQVTLKIINMAGITVKQFANLPTGKHEISLEGNSLPPGVYVYTLNLDGQQVAARKMVLVK</sequence>
<feature type="compositionally biased region" description="Polar residues" evidence="1">
    <location>
        <begin position="512"/>
        <end position="531"/>
    </location>
</feature>
<protein>
    <submittedName>
        <fullName evidence="2">Membrane dipeptidase</fullName>
    </submittedName>
</protein>
<dbReference type="Gene3D" id="3.20.20.140">
    <property type="entry name" value="Metal-dependent hydrolases"/>
    <property type="match status" value="1"/>
</dbReference>
<reference evidence="2 3" key="2">
    <citation type="submission" date="2020-08" db="EMBL/GenBank/DDBJ databases">
        <title>Adhaeribacter dokdonensis sp. nov., isolated from the rhizosphere of Elymus tsukushiensis, a plant native to the Dokdo Islands, Republic of Korea.</title>
        <authorList>
            <person name="Ghim S.Y."/>
        </authorList>
    </citation>
    <scope>NUCLEOTIDE SEQUENCE [LARGE SCALE GENOMIC DNA]</scope>
    <source>
        <strain evidence="2 3">KUDC8001</strain>
    </source>
</reference>
<reference evidence="2 3" key="1">
    <citation type="submission" date="2020-06" db="EMBL/GenBank/DDBJ databases">
        <authorList>
            <person name="Hwang Y.J."/>
        </authorList>
    </citation>
    <scope>NUCLEOTIDE SEQUENCE [LARGE SCALE GENOMIC DNA]</scope>
    <source>
        <strain evidence="2 3">KUDC8001</strain>
    </source>
</reference>
<dbReference type="EMBL" id="CP055153">
    <property type="protein sequence ID" value="QMU29093.1"/>
    <property type="molecule type" value="Genomic_DNA"/>
</dbReference>
<evidence type="ECO:0000313" key="3">
    <source>
        <dbReference type="Proteomes" id="UP000514509"/>
    </source>
</evidence>
<keyword evidence="3" id="KW-1185">Reference proteome</keyword>
<gene>
    <name evidence="2" type="ORF">HUW48_14035</name>
</gene>
<organism evidence="2 3">
    <name type="scientific">Adhaeribacter radiodurans</name>
    <dbReference type="NCBI Taxonomy" id="2745197"/>
    <lineage>
        <taxon>Bacteria</taxon>
        <taxon>Pseudomonadati</taxon>
        <taxon>Bacteroidota</taxon>
        <taxon>Cytophagia</taxon>
        <taxon>Cytophagales</taxon>
        <taxon>Hymenobacteraceae</taxon>
        <taxon>Adhaeribacter</taxon>
    </lineage>
</organism>
<evidence type="ECO:0000256" key="1">
    <source>
        <dbReference type="SAM" id="MobiDB-lite"/>
    </source>
</evidence>